<name>A0A0J1BKM7_RHOIS</name>
<comment type="caution">
    <text evidence="1">The sequence shown here is derived from an EMBL/GenBank/DDBJ whole genome shotgun (WGS) entry which is preliminary data.</text>
</comment>
<protein>
    <submittedName>
        <fullName evidence="1">Uncharacterized protein</fullName>
    </submittedName>
</protein>
<dbReference type="EMBL" id="LECT01000007">
    <property type="protein sequence ID" value="KLU07090.1"/>
    <property type="molecule type" value="Genomic_DNA"/>
</dbReference>
<proteinExistence type="predicted"/>
<reference evidence="1" key="1">
    <citation type="submission" date="2015-05" db="EMBL/GenBank/DDBJ databases">
        <title>Permanent draft genome of Rhodopirellula islandicus K833.</title>
        <authorList>
            <person name="Kizina J."/>
            <person name="Richter M."/>
            <person name="Glockner F.O."/>
            <person name="Harder J."/>
        </authorList>
    </citation>
    <scope>NUCLEOTIDE SEQUENCE [LARGE SCALE GENOMIC DNA]</scope>
    <source>
        <strain evidence="1">K833</strain>
    </source>
</reference>
<dbReference type="STRING" id="595434.RISK_000891"/>
<organism evidence="1 2">
    <name type="scientific">Rhodopirellula islandica</name>
    <dbReference type="NCBI Taxonomy" id="595434"/>
    <lineage>
        <taxon>Bacteria</taxon>
        <taxon>Pseudomonadati</taxon>
        <taxon>Planctomycetota</taxon>
        <taxon>Planctomycetia</taxon>
        <taxon>Pirellulales</taxon>
        <taxon>Pirellulaceae</taxon>
        <taxon>Rhodopirellula</taxon>
    </lineage>
</organism>
<keyword evidence="2" id="KW-1185">Reference proteome</keyword>
<evidence type="ECO:0000313" key="1">
    <source>
        <dbReference type="EMBL" id="KLU07090.1"/>
    </source>
</evidence>
<sequence length="50" mass="5567">MKQGIPTEPGLCRRCCSRQNPASPLLPFAADRPIASPSRVSLADGRWFRR</sequence>
<dbReference type="AlphaFoldDB" id="A0A0J1BKM7"/>
<evidence type="ECO:0000313" key="2">
    <source>
        <dbReference type="Proteomes" id="UP000036367"/>
    </source>
</evidence>
<gene>
    <name evidence="1" type="ORF">RISK_000891</name>
</gene>
<dbReference type="PATRIC" id="fig|595434.4.peg.859"/>
<accession>A0A0J1BKM7</accession>
<dbReference type="Proteomes" id="UP000036367">
    <property type="component" value="Unassembled WGS sequence"/>
</dbReference>